<evidence type="ECO:0000256" key="6">
    <source>
        <dbReference type="ARBA" id="ARBA00048073"/>
    </source>
</evidence>
<dbReference type="PANTHER" id="PTHR12192">
    <property type="entry name" value="CATION TRANSPORT PROTEIN CHAC-RELATED"/>
    <property type="match status" value="1"/>
</dbReference>
<evidence type="ECO:0000256" key="2">
    <source>
        <dbReference type="ARBA" id="ARBA00012344"/>
    </source>
</evidence>
<reference evidence="8" key="1">
    <citation type="submission" date="2017-02" db="UniProtKB">
        <authorList>
            <consortium name="WormBaseParasite"/>
        </authorList>
    </citation>
    <scope>IDENTIFICATION</scope>
</reference>
<dbReference type="CDD" id="cd06661">
    <property type="entry name" value="GGCT_like"/>
    <property type="match status" value="1"/>
</dbReference>
<dbReference type="InterPro" id="IPR013024">
    <property type="entry name" value="GGCT-like"/>
</dbReference>
<evidence type="ECO:0000256" key="1">
    <source>
        <dbReference type="ARBA" id="ARBA00009662"/>
    </source>
</evidence>
<evidence type="ECO:0000256" key="4">
    <source>
        <dbReference type="ARBA" id="ARBA00043195"/>
    </source>
</evidence>
<dbReference type="WBParaSite" id="SMUV_0000178001-mRNA-1">
    <property type="protein sequence ID" value="SMUV_0000178001-mRNA-1"/>
    <property type="gene ID" value="SMUV_0000178001"/>
</dbReference>
<dbReference type="GO" id="GO:0006751">
    <property type="term" value="P:glutathione catabolic process"/>
    <property type="evidence" value="ECO:0007669"/>
    <property type="project" value="InterPro"/>
</dbReference>
<proteinExistence type="inferred from homology"/>
<evidence type="ECO:0000256" key="5">
    <source>
        <dbReference type="ARBA" id="ARBA00045227"/>
    </source>
</evidence>
<dbReference type="SUPFAM" id="SSF110857">
    <property type="entry name" value="Gamma-glutamyl cyclotransferase-like"/>
    <property type="match status" value="1"/>
</dbReference>
<dbReference type="Gene3D" id="3.10.490.10">
    <property type="entry name" value="Gamma-glutamyl cyclotransferase-like"/>
    <property type="match status" value="1"/>
</dbReference>
<dbReference type="AlphaFoldDB" id="A0A0N5ACA4"/>
<dbReference type="EC" id="4.3.2.7" evidence="2"/>
<dbReference type="STRING" id="451379.A0A0N5ACA4"/>
<comment type="function">
    <text evidence="5">Catalyzes the cleavage of glutathione into 5-oxo-L-proline and a Cys-Gly dipeptide. Acts specifically on glutathione, but not on other gamma-glutamyl peptides.</text>
</comment>
<comment type="catalytic activity">
    <reaction evidence="6">
        <text>glutathione = L-cysteinylglycine + 5-oxo-L-proline</text>
        <dbReference type="Rhea" id="RHEA:47724"/>
        <dbReference type="ChEBI" id="CHEBI:57925"/>
        <dbReference type="ChEBI" id="CHEBI:58402"/>
        <dbReference type="ChEBI" id="CHEBI:61694"/>
        <dbReference type="EC" id="4.3.2.7"/>
    </reaction>
</comment>
<protein>
    <recommendedName>
        <fullName evidence="2">glutathione-specific gamma-glutamylcyclotransferase</fullName>
        <ecNumber evidence="2">4.3.2.7</ecNumber>
    </recommendedName>
    <alternativeName>
        <fullName evidence="4">Cation transport regulator-like protein 2</fullName>
    </alternativeName>
</protein>
<sequence length="193" mass="22192">MWVFGYGSLLWYQDFPYDKVLPGVVRGYSRRFWQYSPDHRGTPENPGNTVTLVRDEDGDCWGLAFHVAEEHVLNTKEYLDFREQAGYECREVEFHPDDGSKPFTLNVYIATVDLNPYFKGPLDDDVVVSTILRSRGKSGTNLEYALRLADCVHRLAPHVNDEHLFGIEHALLEKCRLLNVQDSVLHALGYTKQ</sequence>
<evidence type="ECO:0000313" key="8">
    <source>
        <dbReference type="WBParaSite" id="SMUV_0000178001-mRNA-1"/>
    </source>
</evidence>
<dbReference type="PANTHER" id="PTHR12192:SF2">
    <property type="entry name" value="GLUTATHIONE-SPECIFIC GAMMA-GLUTAMYLCYCLOTRANSFERASE 2"/>
    <property type="match status" value="1"/>
</dbReference>
<comment type="similarity">
    <text evidence="1">Belongs to the gamma-glutamylcyclotransferase family. ChaC subfamily.</text>
</comment>
<keyword evidence="7" id="KW-1185">Reference proteome</keyword>
<dbReference type="Pfam" id="PF04752">
    <property type="entry name" value="ChaC"/>
    <property type="match status" value="1"/>
</dbReference>
<dbReference type="GO" id="GO:0005737">
    <property type="term" value="C:cytoplasm"/>
    <property type="evidence" value="ECO:0007669"/>
    <property type="project" value="TreeGrafter"/>
</dbReference>
<evidence type="ECO:0000256" key="3">
    <source>
        <dbReference type="ARBA" id="ARBA00023239"/>
    </source>
</evidence>
<dbReference type="InterPro" id="IPR036568">
    <property type="entry name" value="GGCT-like_sf"/>
</dbReference>
<dbReference type="GO" id="GO:0061928">
    <property type="term" value="F:glutathione specific gamma-glutamylcyclotransferase activity"/>
    <property type="evidence" value="ECO:0007669"/>
    <property type="project" value="UniProtKB-EC"/>
</dbReference>
<dbReference type="Proteomes" id="UP000046393">
    <property type="component" value="Unplaced"/>
</dbReference>
<organism evidence="7 8">
    <name type="scientific">Syphacia muris</name>
    <dbReference type="NCBI Taxonomy" id="451379"/>
    <lineage>
        <taxon>Eukaryota</taxon>
        <taxon>Metazoa</taxon>
        <taxon>Ecdysozoa</taxon>
        <taxon>Nematoda</taxon>
        <taxon>Chromadorea</taxon>
        <taxon>Rhabditida</taxon>
        <taxon>Spirurina</taxon>
        <taxon>Oxyuridomorpha</taxon>
        <taxon>Oxyuroidea</taxon>
        <taxon>Oxyuridae</taxon>
        <taxon>Syphacia</taxon>
    </lineage>
</organism>
<evidence type="ECO:0000313" key="7">
    <source>
        <dbReference type="Proteomes" id="UP000046393"/>
    </source>
</evidence>
<dbReference type="InterPro" id="IPR006840">
    <property type="entry name" value="ChaC"/>
</dbReference>
<accession>A0A0N5ACA4</accession>
<keyword evidence="3" id="KW-0456">Lyase</keyword>
<name>A0A0N5ACA4_9BILA</name>